<organism evidence="2 3">
    <name type="scientific">Prymnesium parvum</name>
    <name type="common">Toxic golden alga</name>
    <dbReference type="NCBI Taxonomy" id="97485"/>
    <lineage>
        <taxon>Eukaryota</taxon>
        <taxon>Haptista</taxon>
        <taxon>Haptophyta</taxon>
        <taxon>Prymnesiophyceae</taxon>
        <taxon>Prymnesiales</taxon>
        <taxon>Prymnesiaceae</taxon>
        <taxon>Prymnesium</taxon>
    </lineage>
</organism>
<dbReference type="Proteomes" id="UP001515480">
    <property type="component" value="Unassembled WGS sequence"/>
</dbReference>
<sequence>MALPADSFHRGELRDGWAGFYAEGRAPDRTQLRTYGPTSEKFFETFKLPLAPEPRHKGFAAGPSGSHSWGIGGTYPSGRKHIEPPPARDFVPSSKRSIQCRQSEQYSMVNEIGRKRHVYNEKGEDMRNRHSSGYELDDMLQRKGRVTEEMRTEARTIHRLAPPGLKGYMGPEYSNDFFKHGGSVAPVRMMPTKEDKAIAELKAAADYWATLHQRKTYKQKRAEYELAEQVDLVAGLNLEYEYLDDDEDAPREEEQKERVKQ</sequence>
<comment type="caution">
    <text evidence="2">The sequence shown here is derived from an EMBL/GenBank/DDBJ whole genome shotgun (WGS) entry which is preliminary data.</text>
</comment>
<feature type="region of interest" description="Disordered" evidence="1">
    <location>
        <begin position="77"/>
        <end position="102"/>
    </location>
</feature>
<proteinExistence type="predicted"/>
<dbReference type="AlphaFoldDB" id="A0AB34JKC4"/>
<evidence type="ECO:0000256" key="1">
    <source>
        <dbReference type="SAM" id="MobiDB-lite"/>
    </source>
</evidence>
<gene>
    <name evidence="2" type="ORF">AB1Y20_017468</name>
</gene>
<dbReference type="EMBL" id="JBGBPQ010000006">
    <property type="protein sequence ID" value="KAL1522480.1"/>
    <property type="molecule type" value="Genomic_DNA"/>
</dbReference>
<evidence type="ECO:0000313" key="3">
    <source>
        <dbReference type="Proteomes" id="UP001515480"/>
    </source>
</evidence>
<reference evidence="2 3" key="1">
    <citation type="journal article" date="2024" name="Science">
        <title>Giant polyketide synthase enzymes in the biosynthesis of giant marine polyether toxins.</title>
        <authorList>
            <person name="Fallon T.R."/>
            <person name="Shende V.V."/>
            <person name="Wierzbicki I.H."/>
            <person name="Pendleton A.L."/>
            <person name="Watervoot N.F."/>
            <person name="Auber R.P."/>
            <person name="Gonzalez D.J."/>
            <person name="Wisecaver J.H."/>
            <person name="Moore B.S."/>
        </authorList>
    </citation>
    <scope>NUCLEOTIDE SEQUENCE [LARGE SCALE GENOMIC DNA]</scope>
    <source>
        <strain evidence="2 3">12B1</strain>
    </source>
</reference>
<protein>
    <submittedName>
        <fullName evidence="2">Uncharacterized protein</fullName>
    </submittedName>
</protein>
<keyword evidence="3" id="KW-1185">Reference proteome</keyword>
<accession>A0AB34JKC4</accession>
<name>A0AB34JKC4_PRYPA</name>
<evidence type="ECO:0000313" key="2">
    <source>
        <dbReference type="EMBL" id="KAL1522480.1"/>
    </source>
</evidence>